<evidence type="ECO:0000259" key="13">
    <source>
        <dbReference type="PROSITE" id="PS50261"/>
    </source>
</evidence>
<reference evidence="15" key="1">
    <citation type="submission" date="2016-11" db="UniProtKB">
        <authorList>
            <consortium name="WormBaseParasite"/>
        </authorList>
    </citation>
    <scope>IDENTIFICATION</scope>
</reference>
<dbReference type="WBParaSite" id="L893_g10988.t1">
    <property type="protein sequence ID" value="L893_g10988.t1"/>
    <property type="gene ID" value="L893_g10988"/>
</dbReference>
<dbReference type="InterPro" id="IPR017981">
    <property type="entry name" value="GPCR_2-like_7TM"/>
</dbReference>
<keyword evidence="7 9" id="KW-1015">Disulfide bond</keyword>
<evidence type="ECO:0000259" key="12">
    <source>
        <dbReference type="PROSITE" id="PS50038"/>
    </source>
</evidence>
<keyword evidence="8" id="KW-0675">Receptor</keyword>
<feature type="disulfide bond" evidence="9">
    <location>
        <begin position="112"/>
        <end position="153"/>
    </location>
</feature>
<feature type="transmembrane region" description="Helical" evidence="10">
    <location>
        <begin position="316"/>
        <end position="347"/>
    </location>
</feature>
<dbReference type="InterPro" id="IPR036790">
    <property type="entry name" value="Frizzled_dom_sf"/>
</dbReference>
<evidence type="ECO:0000256" key="9">
    <source>
        <dbReference type="PROSITE-ProRule" id="PRU00090"/>
    </source>
</evidence>
<evidence type="ECO:0000256" key="6">
    <source>
        <dbReference type="ARBA" id="ARBA00023136"/>
    </source>
</evidence>
<comment type="subcellular location">
    <subcellularLocation>
        <location evidence="1">Membrane</location>
        <topology evidence="1">Multi-pass membrane protein</topology>
    </subcellularLocation>
</comment>
<dbReference type="PANTHER" id="PTHR11309">
    <property type="entry name" value="FRIZZLED"/>
    <property type="match status" value="1"/>
</dbReference>
<evidence type="ECO:0000256" key="5">
    <source>
        <dbReference type="ARBA" id="ARBA00022989"/>
    </source>
</evidence>
<dbReference type="GO" id="GO:0042813">
    <property type="term" value="F:Wnt receptor activity"/>
    <property type="evidence" value="ECO:0007669"/>
    <property type="project" value="TreeGrafter"/>
</dbReference>
<dbReference type="AlphaFoldDB" id="A0A1I7XZS0"/>
<dbReference type="SMART" id="SM01330">
    <property type="entry name" value="Frizzled"/>
    <property type="match status" value="1"/>
</dbReference>
<comment type="caution">
    <text evidence="9">Lacks conserved residue(s) required for the propagation of feature annotation.</text>
</comment>
<evidence type="ECO:0000256" key="3">
    <source>
        <dbReference type="ARBA" id="ARBA00022473"/>
    </source>
</evidence>
<dbReference type="GO" id="GO:0017147">
    <property type="term" value="F:Wnt-protein binding"/>
    <property type="evidence" value="ECO:0007669"/>
    <property type="project" value="TreeGrafter"/>
</dbReference>
<feature type="domain" description="G-protein coupled receptors family 2 profile 2" evidence="13">
    <location>
        <begin position="239"/>
        <end position="399"/>
    </location>
</feature>
<feature type="signal peptide" evidence="11">
    <location>
        <begin position="1"/>
        <end position="21"/>
    </location>
</feature>
<sequence>MALLAHLHVSLFVLLWMGTTATHGASFAAAVAGKDAPKCVPITIEECKKVLPYKMTRFPNFIGSENEKDAEADLMTFKPLVTTQCSQFVEFFMCSVYLPMCHEKLPVPIYPCRPLCEKVKNSCSPVLREFGFRWPEKLNCSKFHQENKDESMCMVGPATEDEPVHHEDPEKDREKVGLSTEGFHQPSVQTSTEGFHQPSVQTRCKDKHHEHAIYMNRTGQCVPLCKSSHGYHQDDQETARSALLILSILCISLTIMCVLMICMRRQGLSNLCDRSLVFSSVSFAFSSVVYLFSLVYKDQISCMPYVDSHIFVVAGLQYVPCTVMAILLYYFGTTGRLWWFVLCYFWYKPQPEPSVSASSSSSVFRMQMLTWGVPLSLLIVVLMAQSVQADPLTGICLVGGGASYRPVTQGVFVSLRELLLVLCCLVPLFLGCISEMGSPRQAPYATGLVACFYPVVATVLLVFSFQHLSPSANGLSWVLMTRLLTDPILGILSSLACLLQMTINVYHANRSDLMYKRGYQPAAPQIPQPQIPHHYVAGSSNATMPRYATATTASLKPNSYQ</sequence>
<feature type="transmembrane region" description="Helical" evidence="10">
    <location>
        <begin position="368"/>
        <end position="387"/>
    </location>
</feature>
<keyword evidence="6 10" id="KW-0472">Membrane</keyword>
<organism evidence="14 15">
    <name type="scientific">Steinernema glaseri</name>
    <dbReference type="NCBI Taxonomy" id="37863"/>
    <lineage>
        <taxon>Eukaryota</taxon>
        <taxon>Metazoa</taxon>
        <taxon>Ecdysozoa</taxon>
        <taxon>Nematoda</taxon>
        <taxon>Chromadorea</taxon>
        <taxon>Rhabditida</taxon>
        <taxon>Tylenchina</taxon>
        <taxon>Panagrolaimomorpha</taxon>
        <taxon>Strongyloidoidea</taxon>
        <taxon>Steinernematidae</taxon>
        <taxon>Steinernema</taxon>
    </lineage>
</organism>
<feature type="transmembrane region" description="Helical" evidence="10">
    <location>
        <begin position="407"/>
        <end position="430"/>
    </location>
</feature>
<dbReference type="PANTHER" id="PTHR11309:SF23">
    <property type="entry name" value="FRIZZLED-4"/>
    <property type="match status" value="1"/>
</dbReference>
<evidence type="ECO:0000256" key="8">
    <source>
        <dbReference type="ARBA" id="ARBA00023170"/>
    </source>
</evidence>
<feature type="transmembrane region" description="Helical" evidence="10">
    <location>
        <begin position="242"/>
        <end position="263"/>
    </location>
</feature>
<dbReference type="InterPro" id="IPR000539">
    <property type="entry name" value="Frizzled/Smoothened_7TM"/>
</dbReference>
<keyword evidence="11" id="KW-0732">Signal</keyword>
<feature type="transmembrane region" description="Helical" evidence="10">
    <location>
        <begin position="442"/>
        <end position="468"/>
    </location>
</feature>
<evidence type="ECO:0000256" key="11">
    <source>
        <dbReference type="SAM" id="SignalP"/>
    </source>
</evidence>
<dbReference type="PROSITE" id="PS50261">
    <property type="entry name" value="G_PROTEIN_RECEP_F2_4"/>
    <property type="match status" value="1"/>
</dbReference>
<proteinExistence type="inferred from homology"/>
<dbReference type="GO" id="GO:0060070">
    <property type="term" value="P:canonical Wnt signaling pathway"/>
    <property type="evidence" value="ECO:0007669"/>
    <property type="project" value="TreeGrafter"/>
</dbReference>
<dbReference type="Pfam" id="PF01392">
    <property type="entry name" value="Fz"/>
    <property type="match status" value="1"/>
</dbReference>
<evidence type="ECO:0000256" key="1">
    <source>
        <dbReference type="ARBA" id="ARBA00004141"/>
    </source>
</evidence>
<dbReference type="PRINTS" id="PR00489">
    <property type="entry name" value="FRIZZLED"/>
</dbReference>
<keyword evidence="3" id="KW-0217">Developmental protein</keyword>
<evidence type="ECO:0000256" key="2">
    <source>
        <dbReference type="ARBA" id="ARBA00008077"/>
    </source>
</evidence>
<dbReference type="Proteomes" id="UP000095287">
    <property type="component" value="Unplaced"/>
</dbReference>
<feature type="transmembrane region" description="Helical" evidence="10">
    <location>
        <begin position="488"/>
        <end position="507"/>
    </location>
</feature>
<feature type="chain" id="PRO_5009311545" evidence="11">
    <location>
        <begin position="22"/>
        <end position="561"/>
    </location>
</feature>
<dbReference type="PROSITE" id="PS50038">
    <property type="entry name" value="FZ"/>
    <property type="match status" value="1"/>
</dbReference>
<dbReference type="InterPro" id="IPR020067">
    <property type="entry name" value="Frizzled_dom"/>
</dbReference>
<dbReference type="SMART" id="SM00063">
    <property type="entry name" value="FRI"/>
    <property type="match status" value="1"/>
</dbReference>
<dbReference type="Pfam" id="PF01534">
    <property type="entry name" value="Frizzled"/>
    <property type="match status" value="1"/>
</dbReference>
<dbReference type="Gene3D" id="1.10.2000.10">
    <property type="entry name" value="Frizzled cysteine-rich domain"/>
    <property type="match status" value="1"/>
</dbReference>
<feature type="domain" description="FZ" evidence="12">
    <location>
        <begin position="34"/>
        <end position="156"/>
    </location>
</feature>
<evidence type="ECO:0000256" key="7">
    <source>
        <dbReference type="ARBA" id="ARBA00023157"/>
    </source>
</evidence>
<evidence type="ECO:0000256" key="10">
    <source>
        <dbReference type="SAM" id="Phobius"/>
    </source>
</evidence>
<feature type="disulfide bond" evidence="9">
    <location>
        <begin position="116"/>
        <end position="140"/>
    </location>
</feature>
<dbReference type="SUPFAM" id="SSF63501">
    <property type="entry name" value="Frizzled cysteine-rich domain"/>
    <property type="match status" value="1"/>
</dbReference>
<keyword evidence="4 10" id="KW-0812">Transmembrane</keyword>
<dbReference type="GO" id="GO:0035567">
    <property type="term" value="P:non-canonical Wnt signaling pathway"/>
    <property type="evidence" value="ECO:0007669"/>
    <property type="project" value="TreeGrafter"/>
</dbReference>
<comment type="similarity">
    <text evidence="2">Belongs to the G-protein coupled receptor Fz/Smo family.</text>
</comment>
<dbReference type="GO" id="GO:0005886">
    <property type="term" value="C:plasma membrane"/>
    <property type="evidence" value="ECO:0007669"/>
    <property type="project" value="TreeGrafter"/>
</dbReference>
<dbReference type="InterPro" id="IPR015526">
    <property type="entry name" value="Frizzled/SFRP"/>
</dbReference>
<keyword evidence="14" id="KW-1185">Reference proteome</keyword>
<dbReference type="Gene3D" id="1.20.1070.10">
    <property type="entry name" value="Rhodopsin 7-helix transmembrane proteins"/>
    <property type="match status" value="1"/>
</dbReference>
<name>A0A1I7XZS0_9BILA</name>
<evidence type="ECO:0000313" key="14">
    <source>
        <dbReference type="Proteomes" id="UP000095287"/>
    </source>
</evidence>
<evidence type="ECO:0000256" key="4">
    <source>
        <dbReference type="ARBA" id="ARBA00022692"/>
    </source>
</evidence>
<keyword evidence="5 10" id="KW-1133">Transmembrane helix</keyword>
<feature type="transmembrane region" description="Helical" evidence="10">
    <location>
        <begin position="275"/>
        <end position="296"/>
    </location>
</feature>
<protein>
    <submittedName>
        <fullName evidence="15">Frizzled-4</fullName>
    </submittedName>
</protein>
<feature type="disulfide bond" evidence="9">
    <location>
        <begin position="85"/>
        <end position="123"/>
    </location>
</feature>
<evidence type="ECO:0000313" key="15">
    <source>
        <dbReference type="WBParaSite" id="L893_g10988.t1"/>
    </source>
</evidence>
<accession>A0A1I7XZS0</accession>